<dbReference type="PROSITE" id="PS51257">
    <property type="entry name" value="PROKAR_LIPOPROTEIN"/>
    <property type="match status" value="1"/>
</dbReference>
<evidence type="ECO:0000313" key="3">
    <source>
        <dbReference type="Proteomes" id="UP000094313"/>
    </source>
</evidence>
<dbReference type="KEGG" id="psty:BFS30_09120"/>
<dbReference type="AlphaFoldDB" id="A0A1D7QFG3"/>
<feature type="signal peptide" evidence="1">
    <location>
        <begin position="1"/>
        <end position="17"/>
    </location>
</feature>
<evidence type="ECO:0000313" key="2">
    <source>
        <dbReference type="EMBL" id="AOM77309.1"/>
    </source>
</evidence>
<dbReference type="EMBL" id="CP017141">
    <property type="protein sequence ID" value="AOM77309.1"/>
    <property type="molecule type" value="Genomic_DNA"/>
</dbReference>
<gene>
    <name evidence="2" type="ORF">BFS30_09120</name>
</gene>
<keyword evidence="1" id="KW-0732">Signal</keyword>
<evidence type="ECO:0000256" key="1">
    <source>
        <dbReference type="SAM" id="SignalP"/>
    </source>
</evidence>
<dbReference type="RefSeq" id="WP_069378999.1">
    <property type="nucleotide sequence ID" value="NZ_CP017141.1"/>
</dbReference>
<reference evidence="2 3" key="1">
    <citation type="submission" date="2016-08" db="EMBL/GenBank/DDBJ databases">
        <authorList>
            <person name="Seilhamer J.J."/>
        </authorList>
    </citation>
    <scope>NUCLEOTIDE SEQUENCE [LARGE SCALE GENOMIC DNA]</scope>
    <source>
        <strain evidence="2 3">DX4</strain>
    </source>
</reference>
<keyword evidence="3" id="KW-1185">Reference proteome</keyword>
<organism evidence="2 3">
    <name type="scientific">Pedobacter steynii</name>
    <dbReference type="NCBI Taxonomy" id="430522"/>
    <lineage>
        <taxon>Bacteria</taxon>
        <taxon>Pseudomonadati</taxon>
        <taxon>Bacteroidota</taxon>
        <taxon>Sphingobacteriia</taxon>
        <taxon>Sphingobacteriales</taxon>
        <taxon>Sphingobacteriaceae</taxon>
        <taxon>Pedobacter</taxon>
    </lineage>
</organism>
<sequence length="136" mass="15159">MKRILLLLIATATLGLASCKKDTIVQEVYPGTTYYLNIQPSDWVRNPNGSYSFQWNKNAITSDVLEMDAIVVYFSHPVNSDTDIALPYTFNDEIASYQVGIGKITFDMQSKSNIATTPRPTEKILVKVVVIPSVPE</sequence>
<accession>A0A1D7QFG3</accession>
<proteinExistence type="predicted"/>
<name>A0A1D7QFG3_9SPHI</name>
<dbReference type="OrthoDB" id="672896at2"/>
<evidence type="ECO:0008006" key="4">
    <source>
        <dbReference type="Google" id="ProtNLM"/>
    </source>
</evidence>
<protein>
    <recommendedName>
        <fullName evidence="4">SusE outer membrane protein domain-containing protein</fullName>
    </recommendedName>
</protein>
<feature type="chain" id="PRO_5009098563" description="SusE outer membrane protein domain-containing protein" evidence="1">
    <location>
        <begin position="18"/>
        <end position="136"/>
    </location>
</feature>
<dbReference type="Proteomes" id="UP000094313">
    <property type="component" value="Chromosome"/>
</dbReference>